<evidence type="ECO:0000313" key="5">
    <source>
        <dbReference type="RefSeq" id="XP_055892850.1"/>
    </source>
</evidence>
<dbReference type="OrthoDB" id="6105845at2759"/>
<dbReference type="GeneID" id="129927469"/>
<evidence type="ECO:0000313" key="3">
    <source>
        <dbReference type="RefSeq" id="XP_055892848.1"/>
    </source>
</evidence>
<dbReference type="RefSeq" id="XP_055892851.1">
    <property type="nucleotide sequence ID" value="XM_056036876.1"/>
</dbReference>
<evidence type="ECO:0000313" key="6">
    <source>
        <dbReference type="RefSeq" id="XP_055892851.1"/>
    </source>
</evidence>
<proteinExistence type="predicted"/>
<feature type="signal peptide" evidence="1">
    <location>
        <begin position="1"/>
        <end position="20"/>
    </location>
</feature>
<evidence type="ECO:0000313" key="2">
    <source>
        <dbReference type="Proteomes" id="UP001165740"/>
    </source>
</evidence>
<sequence>MSVLMKLMVSLIVCSYLVSAINITSLSSACQTTIDHSGYSDKISNCNSLTSTSAAKLTLVVNGFCTELEFYNIESATCGQSSGSRSSSDAKTSFYNAFNNVSANCQGSGFSCIKDSISGILMKQQEKYCILMNIDLNGNSLKSCLTNPDSGCTSDEFNRLQSAACANNNTSADQKFANAVLGTTQACQSKISYCGGRSDDAKAMVAQERYCDAFNIKVGTDSTETCFTSAGGCTSAEFSTLKEAACDASILTWNLITVVLSYITVFNFM</sequence>
<organism evidence="2 4">
    <name type="scientific">Biomphalaria glabrata</name>
    <name type="common">Bloodfluke planorb</name>
    <name type="synonym">Freshwater snail</name>
    <dbReference type="NCBI Taxonomy" id="6526"/>
    <lineage>
        <taxon>Eukaryota</taxon>
        <taxon>Metazoa</taxon>
        <taxon>Spiralia</taxon>
        <taxon>Lophotrochozoa</taxon>
        <taxon>Mollusca</taxon>
        <taxon>Gastropoda</taxon>
        <taxon>Heterobranchia</taxon>
        <taxon>Euthyneura</taxon>
        <taxon>Panpulmonata</taxon>
        <taxon>Hygrophila</taxon>
        <taxon>Lymnaeoidea</taxon>
        <taxon>Planorbidae</taxon>
        <taxon>Biomphalaria</taxon>
    </lineage>
</organism>
<reference evidence="3 4" key="1">
    <citation type="submission" date="2025-04" db="UniProtKB">
        <authorList>
            <consortium name="RefSeq"/>
        </authorList>
    </citation>
    <scope>IDENTIFICATION</scope>
</reference>
<dbReference type="RefSeq" id="XP_055892849.1">
    <property type="nucleotide sequence ID" value="XM_056036874.1"/>
</dbReference>
<dbReference type="RefSeq" id="XP_055892850.1">
    <property type="nucleotide sequence ID" value="XM_056036875.1"/>
</dbReference>
<dbReference type="PROSITE" id="PS51257">
    <property type="entry name" value="PROKAR_LIPOPROTEIN"/>
    <property type="match status" value="1"/>
</dbReference>
<protein>
    <submittedName>
        <fullName evidence="3 4">Uncharacterized protein LOC129927469</fullName>
    </submittedName>
</protein>
<accession>A0A9W3B057</accession>
<dbReference type="RefSeq" id="XP_055892848.1">
    <property type="nucleotide sequence ID" value="XM_056036873.1"/>
</dbReference>
<dbReference type="AlphaFoldDB" id="A0A9W3B057"/>
<gene>
    <name evidence="3 4 5 6" type="primary">LOC129927469</name>
</gene>
<evidence type="ECO:0000256" key="1">
    <source>
        <dbReference type="SAM" id="SignalP"/>
    </source>
</evidence>
<evidence type="ECO:0000313" key="4">
    <source>
        <dbReference type="RefSeq" id="XP_055892849.1"/>
    </source>
</evidence>
<name>A0A9W3B057_BIOGL</name>
<feature type="chain" id="PRO_5044702936" evidence="1">
    <location>
        <begin position="21"/>
        <end position="269"/>
    </location>
</feature>
<dbReference type="Proteomes" id="UP001165740">
    <property type="component" value="Chromosome 7"/>
</dbReference>
<keyword evidence="1" id="KW-0732">Signal</keyword>
<keyword evidence="2" id="KW-1185">Reference proteome</keyword>